<keyword evidence="1" id="KW-0812">Transmembrane</keyword>
<evidence type="ECO:0000259" key="2">
    <source>
        <dbReference type="Pfam" id="PF04235"/>
    </source>
</evidence>
<protein>
    <submittedName>
        <fullName evidence="3">DUF418 domain-containing protein</fullName>
    </submittedName>
</protein>
<dbReference type="OrthoDB" id="9807744at2"/>
<dbReference type="RefSeq" id="WP_142932480.1">
    <property type="nucleotide sequence ID" value="NZ_ML660166.1"/>
</dbReference>
<feature type="transmembrane region" description="Helical" evidence="1">
    <location>
        <begin position="63"/>
        <end position="83"/>
    </location>
</feature>
<dbReference type="AlphaFoldDB" id="A0A545UAR4"/>
<feature type="transmembrane region" description="Helical" evidence="1">
    <location>
        <begin position="12"/>
        <end position="29"/>
    </location>
</feature>
<feature type="domain" description="DUF418" evidence="2">
    <location>
        <begin position="234"/>
        <end position="388"/>
    </location>
</feature>
<dbReference type="PANTHER" id="PTHR30590">
    <property type="entry name" value="INNER MEMBRANE PROTEIN"/>
    <property type="match status" value="1"/>
</dbReference>
<evidence type="ECO:0000313" key="4">
    <source>
        <dbReference type="Proteomes" id="UP000315439"/>
    </source>
</evidence>
<feature type="transmembrane region" description="Helical" evidence="1">
    <location>
        <begin position="90"/>
        <end position="110"/>
    </location>
</feature>
<feature type="transmembrane region" description="Helical" evidence="1">
    <location>
        <begin position="247"/>
        <end position="268"/>
    </location>
</feature>
<dbReference type="InterPro" id="IPR052529">
    <property type="entry name" value="Bact_Transport_Assoc"/>
</dbReference>
<feature type="transmembrane region" description="Helical" evidence="1">
    <location>
        <begin position="324"/>
        <end position="342"/>
    </location>
</feature>
<reference evidence="3 4" key="1">
    <citation type="submission" date="2019-07" db="EMBL/GenBank/DDBJ databases">
        <title>Draft genome for Aliikangiella sp. M105.</title>
        <authorList>
            <person name="Wang G."/>
        </authorList>
    </citation>
    <scope>NUCLEOTIDE SEQUENCE [LARGE SCALE GENOMIC DNA]</scope>
    <source>
        <strain evidence="3 4">M105</strain>
    </source>
</reference>
<organism evidence="3 4">
    <name type="scientific">Aliikangiella coralliicola</name>
    <dbReference type="NCBI Taxonomy" id="2592383"/>
    <lineage>
        <taxon>Bacteria</taxon>
        <taxon>Pseudomonadati</taxon>
        <taxon>Pseudomonadota</taxon>
        <taxon>Gammaproteobacteria</taxon>
        <taxon>Oceanospirillales</taxon>
        <taxon>Pleioneaceae</taxon>
        <taxon>Aliikangiella</taxon>
    </lineage>
</organism>
<dbReference type="Pfam" id="PF04235">
    <property type="entry name" value="DUF418"/>
    <property type="match status" value="1"/>
</dbReference>
<feature type="transmembrane region" description="Helical" evidence="1">
    <location>
        <begin position="215"/>
        <end position="235"/>
    </location>
</feature>
<gene>
    <name evidence="3" type="ORF">FLL46_16760</name>
</gene>
<feature type="transmembrane region" description="Helical" evidence="1">
    <location>
        <begin position="354"/>
        <end position="373"/>
    </location>
</feature>
<comment type="caution">
    <text evidence="3">The sequence shown here is derived from an EMBL/GenBank/DDBJ whole genome shotgun (WGS) entry which is preliminary data.</text>
</comment>
<sequence>MGKSRHMNLDMIRGVVILAILFININYLSTPSIARYNPLVLGDFSLFDQWVWFFEYSLIKQRFMPILAVMFGVGICLFSQSYFRRNESPVAAYLKRSVSLIVIGLAHAYLIWDGDILVAYAICGLFAFFARNLAVKWLVSLGVVLIITPVVPDVYRAISELIAVSSNINDVTTTPDFWATDLKKVDEMVRAYDGSWLSLTPARVETALSRQTSDLIYFTLWRCTGLMLIGIALARSGFFEGEGNYQVGLAIGLGIGLPASTLSSYFYIQSGFDYQFFTTVLSLCFYVGTLSLAYAYLCLLVLWGCSDQFLKLKSALAKVGRVALTLYIAQSLICAFIFYGWGLGLYGKVCRGELFFITLVILAIQFIFAQVWFRRFNSGPLEYLWRLCYRGKPVLKQNEAITDS</sequence>
<feature type="transmembrane region" description="Helical" evidence="1">
    <location>
        <begin position="116"/>
        <end position="134"/>
    </location>
</feature>
<keyword evidence="4" id="KW-1185">Reference proteome</keyword>
<keyword evidence="1" id="KW-1133">Transmembrane helix</keyword>
<dbReference type="InterPro" id="IPR007349">
    <property type="entry name" value="DUF418"/>
</dbReference>
<dbReference type="PANTHER" id="PTHR30590:SF2">
    <property type="entry name" value="INNER MEMBRANE PROTEIN"/>
    <property type="match status" value="1"/>
</dbReference>
<feature type="transmembrane region" description="Helical" evidence="1">
    <location>
        <begin position="280"/>
        <end position="303"/>
    </location>
</feature>
<keyword evidence="1" id="KW-0472">Membrane</keyword>
<name>A0A545UAR4_9GAMM</name>
<accession>A0A545UAR4</accession>
<evidence type="ECO:0000256" key="1">
    <source>
        <dbReference type="SAM" id="Phobius"/>
    </source>
</evidence>
<dbReference type="EMBL" id="VIKS01000010">
    <property type="protein sequence ID" value="TQV86556.1"/>
    <property type="molecule type" value="Genomic_DNA"/>
</dbReference>
<evidence type="ECO:0000313" key="3">
    <source>
        <dbReference type="EMBL" id="TQV86556.1"/>
    </source>
</evidence>
<proteinExistence type="predicted"/>
<dbReference type="Proteomes" id="UP000315439">
    <property type="component" value="Unassembled WGS sequence"/>
</dbReference>